<dbReference type="Proteomes" id="UP000796880">
    <property type="component" value="Unassembled WGS sequence"/>
</dbReference>
<sequence>MCSLQLPSCRALALDRSSAPLLDRFSSSFWGGKLCLDDGSSTAMAKEKLRLRIGGGPVRIFAMSSGSSSSPLKMNLNEYMVTLQKPLGIRFALSVDGKIFVHALKRGVFSLILISYSISMLPFGNAEKSRIVMVGDNLKKVNDSPDGRLIEVKDFGDVQKMLKEKTGSFSLILERPFSPFPIHQLLLLNGLDNSFNKGRVPIATWNKTISASNLQTSSESSGNSGFVTFSSKFLNSQGWKFLNDQNGHVQSQVQKNTLNQSISQVVCIFSEDESGDGEWAHGNFPLEEYMKALDRSKDELYYNHSLGMRYSKITEQIYVGSCIQTEDDVKTLSNVAGITAVLNFQGVTEAENWGINSNSIKEICQKFNILMINYPIREGDSFDMRKKLPFCVGLLLRLLKKNHRVFVTCTTGFDRSPACVTAYLHWMTDTSLNAAYNFVTGLHSSKPDRPAIAWATWDLIAMVERGRHDGPPTHAVTFVWMGQEGEDVTLVGDFTGNWKEPIRANHISGPRYEVEVRLPQGKYYYKFIVNGQWRHSTASPAERDESGNVNNVIMIGDTASVKPCVQQQKKDANIVKVIERPLTENERFMLAKAARCVAFYVCPIRLAPK</sequence>
<dbReference type="InterPro" id="IPR032640">
    <property type="entry name" value="AMPK1_CBM"/>
</dbReference>
<dbReference type="AlphaFoldDB" id="A0A8K0H2X4"/>
<dbReference type="PROSITE" id="PS50054">
    <property type="entry name" value="TYR_PHOSPHATASE_DUAL"/>
    <property type="match status" value="1"/>
</dbReference>
<gene>
    <name evidence="5" type="ORF">FNV43_RR14347</name>
</gene>
<organism evidence="5 6">
    <name type="scientific">Rhamnella rubrinervis</name>
    <dbReference type="NCBI Taxonomy" id="2594499"/>
    <lineage>
        <taxon>Eukaryota</taxon>
        <taxon>Viridiplantae</taxon>
        <taxon>Streptophyta</taxon>
        <taxon>Embryophyta</taxon>
        <taxon>Tracheophyta</taxon>
        <taxon>Spermatophyta</taxon>
        <taxon>Magnoliopsida</taxon>
        <taxon>eudicotyledons</taxon>
        <taxon>Gunneridae</taxon>
        <taxon>Pentapetalae</taxon>
        <taxon>rosids</taxon>
        <taxon>fabids</taxon>
        <taxon>Rosales</taxon>
        <taxon>Rhamnaceae</taxon>
        <taxon>rhamnoid group</taxon>
        <taxon>Rhamneae</taxon>
        <taxon>Rhamnella</taxon>
    </lineage>
</organism>
<comment type="caution">
    <text evidence="5">The sequence shown here is derived from an EMBL/GenBank/DDBJ whole genome shotgun (WGS) entry which is preliminary data.</text>
</comment>
<dbReference type="SMART" id="SM00195">
    <property type="entry name" value="DSPc"/>
    <property type="match status" value="1"/>
</dbReference>
<feature type="domain" description="Tyrosine-protein phosphatase" evidence="4">
    <location>
        <begin position="309"/>
        <end position="468"/>
    </location>
</feature>
<dbReference type="GO" id="GO:0009507">
    <property type="term" value="C:chloroplast"/>
    <property type="evidence" value="ECO:0007669"/>
    <property type="project" value="TreeGrafter"/>
</dbReference>
<name>A0A8K0H2X4_9ROSA</name>
<dbReference type="Gene3D" id="3.90.190.10">
    <property type="entry name" value="Protein tyrosine phosphatase superfamily"/>
    <property type="match status" value="1"/>
</dbReference>
<keyword evidence="2" id="KW-0904">Protein phosphatase</keyword>
<evidence type="ECO:0000256" key="1">
    <source>
        <dbReference type="ARBA" id="ARBA00022801"/>
    </source>
</evidence>
<evidence type="ECO:0000259" key="4">
    <source>
        <dbReference type="PROSITE" id="PS50054"/>
    </source>
</evidence>
<dbReference type="InterPro" id="IPR014756">
    <property type="entry name" value="Ig_E-set"/>
</dbReference>
<keyword evidence="6" id="KW-1185">Reference proteome</keyword>
<dbReference type="GO" id="GO:0005983">
    <property type="term" value="P:starch catabolic process"/>
    <property type="evidence" value="ECO:0007669"/>
    <property type="project" value="TreeGrafter"/>
</dbReference>
<dbReference type="GO" id="GO:0004721">
    <property type="term" value="F:phosphoprotein phosphatase activity"/>
    <property type="evidence" value="ECO:0007669"/>
    <property type="project" value="UniProtKB-KW"/>
</dbReference>
<keyword evidence="1" id="KW-0378">Hydrolase</keyword>
<dbReference type="PANTHER" id="PTHR47661">
    <property type="entry name" value="PHOSPHOGLUCAN PHOSPHATASE LSF1, CHLOROPLASTIC"/>
    <property type="match status" value="1"/>
</dbReference>
<dbReference type="PANTHER" id="PTHR47661:SF2">
    <property type="entry name" value="PHOSPHOGLUCAN PHOSPHATASE LSF1, CHLOROPLASTIC"/>
    <property type="match status" value="1"/>
</dbReference>
<protein>
    <recommendedName>
        <fullName evidence="4">Tyrosine-protein phosphatase domain-containing protein</fullName>
    </recommendedName>
</protein>
<dbReference type="InterPro" id="IPR020422">
    <property type="entry name" value="TYR_PHOSPHATASE_DUAL_dom"/>
</dbReference>
<dbReference type="CDD" id="cd02859">
    <property type="entry name" value="E_set_AMPKbeta_like_N"/>
    <property type="match status" value="1"/>
</dbReference>
<evidence type="ECO:0000256" key="3">
    <source>
        <dbReference type="ARBA" id="ARBA00023277"/>
    </source>
</evidence>
<dbReference type="InterPro" id="IPR013783">
    <property type="entry name" value="Ig-like_fold"/>
</dbReference>
<keyword evidence="3" id="KW-0119">Carbohydrate metabolism</keyword>
<evidence type="ECO:0000313" key="6">
    <source>
        <dbReference type="Proteomes" id="UP000796880"/>
    </source>
</evidence>
<dbReference type="SUPFAM" id="SSF52799">
    <property type="entry name" value="(Phosphotyrosine protein) phosphatases II"/>
    <property type="match status" value="1"/>
</dbReference>
<proteinExistence type="predicted"/>
<dbReference type="Pfam" id="PF16561">
    <property type="entry name" value="AMPK1_CBM"/>
    <property type="match status" value="1"/>
</dbReference>
<accession>A0A8K0H2X4</accession>
<dbReference type="OrthoDB" id="273181at2759"/>
<dbReference type="Gene3D" id="2.60.40.10">
    <property type="entry name" value="Immunoglobulins"/>
    <property type="match status" value="1"/>
</dbReference>
<dbReference type="GO" id="GO:0019203">
    <property type="term" value="F:carbohydrate phosphatase activity"/>
    <property type="evidence" value="ECO:0007669"/>
    <property type="project" value="InterPro"/>
</dbReference>
<dbReference type="Pfam" id="PF00782">
    <property type="entry name" value="DSPc"/>
    <property type="match status" value="1"/>
</dbReference>
<reference evidence="5" key="1">
    <citation type="submission" date="2020-03" db="EMBL/GenBank/DDBJ databases">
        <title>A high-quality chromosome-level genome assembly of a woody plant with both climbing and erect habits, Rhamnella rubrinervis.</title>
        <authorList>
            <person name="Lu Z."/>
            <person name="Yang Y."/>
            <person name="Zhu X."/>
            <person name="Sun Y."/>
        </authorList>
    </citation>
    <scope>NUCLEOTIDE SEQUENCE</scope>
    <source>
        <strain evidence="5">BYM</strain>
        <tissue evidence="5">Leaf</tissue>
    </source>
</reference>
<dbReference type="SUPFAM" id="SSF81296">
    <property type="entry name" value="E set domains"/>
    <property type="match status" value="1"/>
</dbReference>
<dbReference type="InterPro" id="IPR045204">
    <property type="entry name" value="DSP_laforin-like"/>
</dbReference>
<evidence type="ECO:0000313" key="5">
    <source>
        <dbReference type="EMBL" id="KAF3444654.1"/>
    </source>
</evidence>
<dbReference type="InterPro" id="IPR000340">
    <property type="entry name" value="Dual-sp_phosphatase_cat-dom"/>
</dbReference>
<dbReference type="InterPro" id="IPR029021">
    <property type="entry name" value="Prot-tyrosine_phosphatase-like"/>
</dbReference>
<dbReference type="CDD" id="cd14526">
    <property type="entry name" value="DSP_laforin-like"/>
    <property type="match status" value="1"/>
</dbReference>
<dbReference type="GO" id="GO:0043036">
    <property type="term" value="C:starch grain"/>
    <property type="evidence" value="ECO:0007669"/>
    <property type="project" value="TreeGrafter"/>
</dbReference>
<evidence type="ECO:0000256" key="2">
    <source>
        <dbReference type="ARBA" id="ARBA00022912"/>
    </source>
</evidence>
<dbReference type="EMBL" id="VOIH02000006">
    <property type="protein sequence ID" value="KAF3444654.1"/>
    <property type="molecule type" value="Genomic_DNA"/>
</dbReference>